<feature type="region of interest" description="Disordered" evidence="1">
    <location>
        <begin position="101"/>
        <end position="129"/>
    </location>
</feature>
<feature type="region of interest" description="Disordered" evidence="1">
    <location>
        <begin position="142"/>
        <end position="161"/>
    </location>
</feature>
<feature type="compositionally biased region" description="Polar residues" evidence="1">
    <location>
        <begin position="103"/>
        <end position="129"/>
    </location>
</feature>
<proteinExistence type="predicted"/>
<sequence>MSLLNKFCLKSSLRNLFALFFLATISYSFDNSALLLKHSKICGDPFADPIWVPVLDLCQKNCDSLKEFCVENEDLEQMCKSLPDACIKMIERELKVENYKAALQSSESPRTTPSQQNHNLKSPRKNASTNRKQMVFIWKKMPTNNHQDRAPPADLSNPPPGALGLFPIFSIQEATPKN</sequence>
<organism evidence="2 3">
    <name type="scientific">Mesorhabditis belari</name>
    <dbReference type="NCBI Taxonomy" id="2138241"/>
    <lineage>
        <taxon>Eukaryota</taxon>
        <taxon>Metazoa</taxon>
        <taxon>Ecdysozoa</taxon>
        <taxon>Nematoda</taxon>
        <taxon>Chromadorea</taxon>
        <taxon>Rhabditida</taxon>
        <taxon>Rhabditina</taxon>
        <taxon>Rhabditomorpha</taxon>
        <taxon>Rhabditoidea</taxon>
        <taxon>Rhabditidae</taxon>
        <taxon>Mesorhabditinae</taxon>
        <taxon>Mesorhabditis</taxon>
    </lineage>
</organism>
<evidence type="ECO:0000256" key="1">
    <source>
        <dbReference type="SAM" id="MobiDB-lite"/>
    </source>
</evidence>
<name>A0AAF3EBG6_9BILA</name>
<protein>
    <submittedName>
        <fullName evidence="3">Uncharacterized protein</fullName>
    </submittedName>
</protein>
<reference evidence="3" key="1">
    <citation type="submission" date="2024-02" db="UniProtKB">
        <authorList>
            <consortium name="WormBaseParasite"/>
        </authorList>
    </citation>
    <scope>IDENTIFICATION</scope>
</reference>
<accession>A0AAF3EBG6</accession>
<evidence type="ECO:0000313" key="2">
    <source>
        <dbReference type="Proteomes" id="UP000887575"/>
    </source>
</evidence>
<keyword evidence="2" id="KW-1185">Reference proteome</keyword>
<evidence type="ECO:0000313" key="3">
    <source>
        <dbReference type="WBParaSite" id="MBELARI_LOCUS11281"/>
    </source>
</evidence>
<dbReference type="WBParaSite" id="MBELARI_LOCUS11281">
    <property type="protein sequence ID" value="MBELARI_LOCUS11281"/>
    <property type="gene ID" value="MBELARI_LOCUS11281"/>
</dbReference>
<dbReference type="AlphaFoldDB" id="A0AAF3EBG6"/>
<dbReference type="Proteomes" id="UP000887575">
    <property type="component" value="Unassembled WGS sequence"/>
</dbReference>